<dbReference type="Pfam" id="PF00005">
    <property type="entry name" value="ABC_tran"/>
    <property type="match status" value="1"/>
</dbReference>
<evidence type="ECO:0000256" key="3">
    <source>
        <dbReference type="ARBA" id="ARBA00022840"/>
    </source>
</evidence>
<proteinExistence type="predicted"/>
<dbReference type="InterPro" id="IPR027417">
    <property type="entry name" value="P-loop_NTPase"/>
</dbReference>
<organism evidence="5">
    <name type="scientific">hydrothermal vent metagenome</name>
    <dbReference type="NCBI Taxonomy" id="652676"/>
    <lineage>
        <taxon>unclassified sequences</taxon>
        <taxon>metagenomes</taxon>
        <taxon>ecological metagenomes</taxon>
    </lineage>
</organism>
<dbReference type="CDD" id="cd03219">
    <property type="entry name" value="ABC_Mj1267_LivG_branched"/>
    <property type="match status" value="1"/>
</dbReference>
<dbReference type="EMBL" id="CZRL01000020">
    <property type="protein sequence ID" value="CUS50302.1"/>
    <property type="molecule type" value="Genomic_DNA"/>
</dbReference>
<dbReference type="SUPFAM" id="SSF52540">
    <property type="entry name" value="P-loop containing nucleoside triphosphate hydrolases"/>
    <property type="match status" value="1"/>
</dbReference>
<reference evidence="5" key="1">
    <citation type="submission" date="2015-10" db="EMBL/GenBank/DDBJ databases">
        <authorList>
            <person name="Gilbert D.G."/>
        </authorList>
    </citation>
    <scope>NUCLEOTIDE SEQUENCE</scope>
</reference>
<gene>
    <name evidence="5" type="ORF">MGWOODY_XGa2462</name>
</gene>
<protein>
    <submittedName>
        <fullName evidence="5">ABC transporter ATP-binding protein</fullName>
    </submittedName>
</protein>
<evidence type="ECO:0000256" key="2">
    <source>
        <dbReference type="ARBA" id="ARBA00022741"/>
    </source>
</evidence>
<dbReference type="PANTHER" id="PTHR45772:SF9">
    <property type="entry name" value="CONSERVED COMPONENT OF ABC TRANSPORTER FOR NATURAL AMINO ACIDS"/>
    <property type="match status" value="1"/>
</dbReference>
<keyword evidence="3 5" id="KW-0067">ATP-binding</keyword>
<dbReference type="PROSITE" id="PS50893">
    <property type="entry name" value="ABC_TRANSPORTER_2"/>
    <property type="match status" value="1"/>
</dbReference>
<dbReference type="GO" id="GO:0016887">
    <property type="term" value="F:ATP hydrolysis activity"/>
    <property type="evidence" value="ECO:0007669"/>
    <property type="project" value="InterPro"/>
</dbReference>
<evidence type="ECO:0000259" key="4">
    <source>
        <dbReference type="PROSITE" id="PS50893"/>
    </source>
</evidence>
<keyword evidence="1" id="KW-0813">Transport</keyword>
<dbReference type="InterPro" id="IPR032823">
    <property type="entry name" value="BCA_ABC_TP_C"/>
</dbReference>
<dbReference type="Gene3D" id="3.40.50.300">
    <property type="entry name" value="P-loop containing nucleotide triphosphate hydrolases"/>
    <property type="match status" value="1"/>
</dbReference>
<dbReference type="InterPro" id="IPR003439">
    <property type="entry name" value="ABC_transporter-like_ATP-bd"/>
</dbReference>
<dbReference type="PANTHER" id="PTHR45772">
    <property type="entry name" value="CONSERVED COMPONENT OF ABC TRANSPORTER FOR NATURAL AMINO ACIDS-RELATED"/>
    <property type="match status" value="1"/>
</dbReference>
<accession>A0A160TSM4</accession>
<dbReference type="InterPro" id="IPR051120">
    <property type="entry name" value="ABC_AA/LPS_Transport"/>
</dbReference>
<evidence type="ECO:0000313" key="5">
    <source>
        <dbReference type="EMBL" id="CUS50302.1"/>
    </source>
</evidence>
<sequence>MTAAIEVRNLVKRFGGLVATNNLSFDLDEGESLGLIGPNGAGKTTVFAQIMGELAQTSGTIRFKGQEISGLSTSERISRGISRTYQVPRPFTELTVRENIRVGLMPNNIRQLVFGATDRVQEERFAESVGFNLRNLDRSAAELSMGDLRKLEFARTLATGAKTLLLDEIFAGLTTGEIAMIADLIKQLRRQGFTFLIVSHDLPAITPLVDRVIAIELGALLAEGTMSEVLANEDVRASYLGES</sequence>
<dbReference type="GO" id="GO:0005886">
    <property type="term" value="C:plasma membrane"/>
    <property type="evidence" value="ECO:0007669"/>
    <property type="project" value="TreeGrafter"/>
</dbReference>
<name>A0A160TSM4_9ZZZZ</name>
<dbReference type="Pfam" id="PF12399">
    <property type="entry name" value="BCA_ABC_TP_C"/>
    <property type="match status" value="1"/>
</dbReference>
<dbReference type="GO" id="GO:0005524">
    <property type="term" value="F:ATP binding"/>
    <property type="evidence" value="ECO:0007669"/>
    <property type="project" value="UniProtKB-KW"/>
</dbReference>
<keyword evidence="2" id="KW-0547">Nucleotide-binding</keyword>
<dbReference type="AlphaFoldDB" id="A0A160TSM4"/>
<dbReference type="SMART" id="SM00382">
    <property type="entry name" value="AAA"/>
    <property type="match status" value="1"/>
</dbReference>
<feature type="domain" description="ABC transporter" evidence="4">
    <location>
        <begin position="5"/>
        <end position="242"/>
    </location>
</feature>
<evidence type="ECO:0000256" key="1">
    <source>
        <dbReference type="ARBA" id="ARBA00022448"/>
    </source>
</evidence>
<dbReference type="InterPro" id="IPR003593">
    <property type="entry name" value="AAA+_ATPase"/>
</dbReference>